<comment type="caution">
    <text evidence="8">The sequence shown here is derived from an EMBL/GenBank/DDBJ whole genome shotgun (WGS) entry which is preliminary data.</text>
</comment>
<accession>A0AAN7ANQ4</accession>
<feature type="coiled-coil region" evidence="5">
    <location>
        <begin position="268"/>
        <end position="330"/>
    </location>
</feature>
<keyword evidence="2 4" id="KW-0863">Zinc-finger</keyword>
<keyword evidence="1" id="KW-0479">Metal-binding</keyword>
<gene>
    <name evidence="8" type="ORF">QBC35DRAFT_469141</name>
</gene>
<keyword evidence="9" id="KW-1185">Reference proteome</keyword>
<feature type="compositionally biased region" description="Polar residues" evidence="6">
    <location>
        <begin position="134"/>
        <end position="146"/>
    </location>
</feature>
<dbReference type="EMBL" id="MU864351">
    <property type="protein sequence ID" value="KAK4193479.1"/>
    <property type="molecule type" value="Genomic_DNA"/>
</dbReference>
<feature type="compositionally biased region" description="Low complexity" evidence="6">
    <location>
        <begin position="92"/>
        <end position="109"/>
    </location>
</feature>
<reference evidence="8" key="1">
    <citation type="journal article" date="2023" name="Mol. Phylogenet. Evol.">
        <title>Genome-scale phylogeny and comparative genomics of the fungal order Sordariales.</title>
        <authorList>
            <person name="Hensen N."/>
            <person name="Bonometti L."/>
            <person name="Westerberg I."/>
            <person name="Brannstrom I.O."/>
            <person name="Guillou S."/>
            <person name="Cros-Aarteil S."/>
            <person name="Calhoun S."/>
            <person name="Haridas S."/>
            <person name="Kuo A."/>
            <person name="Mondo S."/>
            <person name="Pangilinan J."/>
            <person name="Riley R."/>
            <person name="LaButti K."/>
            <person name="Andreopoulos B."/>
            <person name="Lipzen A."/>
            <person name="Chen C."/>
            <person name="Yan M."/>
            <person name="Daum C."/>
            <person name="Ng V."/>
            <person name="Clum A."/>
            <person name="Steindorff A."/>
            <person name="Ohm R.A."/>
            <person name="Martin F."/>
            <person name="Silar P."/>
            <person name="Natvig D.O."/>
            <person name="Lalanne C."/>
            <person name="Gautier V."/>
            <person name="Ament-Velasquez S.L."/>
            <person name="Kruys A."/>
            <person name="Hutchinson M.I."/>
            <person name="Powell A.J."/>
            <person name="Barry K."/>
            <person name="Miller A.N."/>
            <person name="Grigoriev I.V."/>
            <person name="Debuchy R."/>
            <person name="Gladieux P."/>
            <person name="Hiltunen Thoren M."/>
            <person name="Johannesson H."/>
        </authorList>
    </citation>
    <scope>NUCLEOTIDE SEQUENCE</scope>
    <source>
        <strain evidence="8">PSN309</strain>
    </source>
</reference>
<dbReference type="PROSITE" id="PS51999">
    <property type="entry name" value="ZF_GRF"/>
    <property type="match status" value="1"/>
</dbReference>
<proteinExistence type="predicted"/>
<feature type="region of interest" description="Disordered" evidence="6">
    <location>
        <begin position="68"/>
        <end position="166"/>
    </location>
</feature>
<evidence type="ECO:0000256" key="1">
    <source>
        <dbReference type="ARBA" id="ARBA00022723"/>
    </source>
</evidence>
<protein>
    <recommendedName>
        <fullName evidence="7">GRF-type domain-containing protein</fullName>
    </recommendedName>
</protein>
<name>A0AAN7ANQ4_9PEZI</name>
<evidence type="ECO:0000313" key="8">
    <source>
        <dbReference type="EMBL" id="KAK4193479.1"/>
    </source>
</evidence>
<dbReference type="AlphaFoldDB" id="A0AAN7ANQ4"/>
<dbReference type="InterPro" id="IPR010666">
    <property type="entry name" value="Znf_GRF"/>
</dbReference>
<evidence type="ECO:0000256" key="6">
    <source>
        <dbReference type="SAM" id="MobiDB-lite"/>
    </source>
</evidence>
<reference evidence="8" key="2">
    <citation type="submission" date="2023-05" db="EMBL/GenBank/DDBJ databases">
        <authorList>
            <consortium name="Lawrence Berkeley National Laboratory"/>
            <person name="Steindorff A."/>
            <person name="Hensen N."/>
            <person name="Bonometti L."/>
            <person name="Westerberg I."/>
            <person name="Brannstrom I.O."/>
            <person name="Guillou S."/>
            <person name="Cros-Aarteil S."/>
            <person name="Calhoun S."/>
            <person name="Haridas S."/>
            <person name="Kuo A."/>
            <person name="Mondo S."/>
            <person name="Pangilinan J."/>
            <person name="Riley R."/>
            <person name="Labutti K."/>
            <person name="Andreopoulos B."/>
            <person name="Lipzen A."/>
            <person name="Chen C."/>
            <person name="Yanf M."/>
            <person name="Daum C."/>
            <person name="Ng V."/>
            <person name="Clum A."/>
            <person name="Ohm R."/>
            <person name="Martin F."/>
            <person name="Silar P."/>
            <person name="Natvig D."/>
            <person name="Lalanne C."/>
            <person name="Gautier V."/>
            <person name="Ament-Velasquez S.L."/>
            <person name="Kruys A."/>
            <person name="Hutchinson M.I."/>
            <person name="Powell A.J."/>
            <person name="Barry K."/>
            <person name="Miller A.N."/>
            <person name="Grigoriev I.V."/>
            <person name="Debuchy R."/>
            <person name="Gladieux P."/>
            <person name="Thoren M.H."/>
            <person name="Johannesson H."/>
        </authorList>
    </citation>
    <scope>NUCLEOTIDE SEQUENCE</scope>
    <source>
        <strain evidence="8">PSN309</strain>
    </source>
</reference>
<evidence type="ECO:0000256" key="5">
    <source>
        <dbReference type="SAM" id="Coils"/>
    </source>
</evidence>
<evidence type="ECO:0000259" key="7">
    <source>
        <dbReference type="PROSITE" id="PS51999"/>
    </source>
</evidence>
<feature type="compositionally biased region" description="Polar residues" evidence="6">
    <location>
        <begin position="209"/>
        <end position="222"/>
    </location>
</feature>
<evidence type="ECO:0000256" key="3">
    <source>
        <dbReference type="ARBA" id="ARBA00022833"/>
    </source>
</evidence>
<evidence type="ECO:0000313" key="9">
    <source>
        <dbReference type="Proteomes" id="UP001302126"/>
    </source>
</evidence>
<feature type="compositionally biased region" description="Polar residues" evidence="6">
    <location>
        <begin position="71"/>
        <end position="91"/>
    </location>
</feature>
<dbReference type="GO" id="GO:0008270">
    <property type="term" value="F:zinc ion binding"/>
    <property type="evidence" value="ECO:0007669"/>
    <property type="project" value="UniProtKB-KW"/>
</dbReference>
<evidence type="ECO:0000256" key="4">
    <source>
        <dbReference type="PROSITE-ProRule" id="PRU01343"/>
    </source>
</evidence>
<organism evidence="8 9">
    <name type="scientific">Podospora australis</name>
    <dbReference type="NCBI Taxonomy" id="1536484"/>
    <lineage>
        <taxon>Eukaryota</taxon>
        <taxon>Fungi</taxon>
        <taxon>Dikarya</taxon>
        <taxon>Ascomycota</taxon>
        <taxon>Pezizomycotina</taxon>
        <taxon>Sordariomycetes</taxon>
        <taxon>Sordariomycetidae</taxon>
        <taxon>Sordariales</taxon>
        <taxon>Podosporaceae</taxon>
        <taxon>Podospora</taxon>
    </lineage>
</organism>
<dbReference type="Proteomes" id="UP001302126">
    <property type="component" value="Unassembled WGS sequence"/>
</dbReference>
<feature type="compositionally biased region" description="Basic and acidic residues" evidence="6">
    <location>
        <begin position="226"/>
        <end position="246"/>
    </location>
</feature>
<keyword evidence="5" id="KW-0175">Coiled coil</keyword>
<dbReference type="Pfam" id="PF06839">
    <property type="entry name" value="Zn_ribbon_GRF"/>
    <property type="match status" value="1"/>
</dbReference>
<sequence>MVGIGQFINGEWYCDCDVDEDVRQKASLKTVHDESKPTFGKKYYRCPVANTPQDCKFFLWEEDARHRESVQRNQSQSQMTTTPNTPRHSFYQSVTSTPSRQQSQQQPKSGMFSSSTAQNTQAIDPDSDEEDNSSQRFQEARSNMTTPALRHHFSRDDTPTPSVTNTITDGLRGFDICSVQNEDISLEDALGGIPGTPSKSSRGLFAAQAQLTPSSIPRNTLLSSKESSRKRSRDGGDVGRDPDTPTKTRTPAGQRTIPEMFASPADVASQTTRLLEAMRKLVDDVKEEVRGVNRELRETKTELQATRNEMRETKEALKDTNKALRYLEESLGVSVNGVEEEGEGHSDE</sequence>
<feature type="region of interest" description="Disordered" evidence="6">
    <location>
        <begin position="209"/>
        <end position="255"/>
    </location>
</feature>
<keyword evidence="3" id="KW-0862">Zinc</keyword>
<feature type="compositionally biased region" description="Polar residues" evidence="6">
    <location>
        <begin position="111"/>
        <end position="122"/>
    </location>
</feature>
<feature type="domain" description="GRF-type" evidence="7">
    <location>
        <begin position="16"/>
        <end position="64"/>
    </location>
</feature>
<evidence type="ECO:0000256" key="2">
    <source>
        <dbReference type="ARBA" id="ARBA00022771"/>
    </source>
</evidence>